<dbReference type="InterPro" id="IPR002126">
    <property type="entry name" value="Cadherin-like_dom"/>
</dbReference>
<feature type="signal peptide" evidence="16">
    <location>
        <begin position="1"/>
        <end position="48"/>
    </location>
</feature>
<keyword evidence="16" id="KW-0732">Signal</keyword>
<dbReference type="FunFam" id="2.60.40.60:FF:000083">
    <property type="entry name" value="Desmoglein 1"/>
    <property type="match status" value="1"/>
</dbReference>
<keyword evidence="12" id="KW-0325">Glycoprotein</keyword>
<evidence type="ECO:0000256" key="4">
    <source>
        <dbReference type="ARBA" id="ARBA00022692"/>
    </source>
</evidence>
<dbReference type="FunFam" id="2.60.40.60:FF:000068">
    <property type="entry name" value="Desmoglein 1"/>
    <property type="match status" value="1"/>
</dbReference>
<keyword evidence="4" id="KW-0812">Transmembrane</keyword>
<evidence type="ECO:0000256" key="16">
    <source>
        <dbReference type="SAM" id="SignalP"/>
    </source>
</evidence>
<dbReference type="PROSITE" id="PS50268">
    <property type="entry name" value="CADHERIN_2"/>
    <property type="match status" value="4"/>
</dbReference>
<feature type="chain" id="PRO_5043636024" evidence="16">
    <location>
        <begin position="49"/>
        <end position="1186"/>
    </location>
</feature>
<keyword evidence="10" id="KW-1133">Transmembrane helix</keyword>
<dbReference type="Gene3D" id="4.10.900.10">
    <property type="entry name" value="TCF3-CBD (Catenin binding domain)"/>
    <property type="match status" value="1"/>
</dbReference>
<keyword evidence="7 13" id="KW-0106">Calcium</keyword>
<dbReference type="InterPro" id="IPR007527">
    <property type="entry name" value="Znf_SWIM"/>
</dbReference>
<feature type="region of interest" description="Disordered" evidence="15">
    <location>
        <begin position="369"/>
        <end position="420"/>
    </location>
</feature>
<sequence length="1186" mass="127762">MISEGFSYNCSLLDSSRLPRCRMKTRPSLSQALLLFLAVKLLADAVHCQKHYKNQRQKRDWVIPAVKLMENVDYTKEDFIARIGSDLGGKLRYSLKGSGADQPPYNLFVVDEKTGKVRITDLLDREEKAAYQLEGVAWYRNNTIAEEAINLPFEVVDQNDNPPVFINPESASVYEGGPVGTFVTTVNATDADLPNSAHTKIAFSIIKQEPDGKQFFSIDKHSGHISVKDSSLDRETQNSYVLTVKATDMDGAPDGNTATTTVNIHVLDINDNMPTLEKDEYTVSVDEHVADVEVLRIQSLDKDEERTDNWLTVFQLLSGNEDGYFSIITDPDTNEGVLYLIKSIDFETTTNLDLGLVLENKAPVGAASGMGSGSGTGGGSGGGSGAGGSSGSGQGAGTGAGGVGGTGGRPIRPGSGGTGTSLIKHKIYMIRVSVINRPDGPKYRPRPKVVPVSEKTKGSSMPRVIATYPAMDGDTGKPAEKVRYAKGYDPANWLSIDENTAEIKLNKIPDRESPYVVNGTYYAKILCITDDMPSLTATGTIALEVEDVNDNCPTLLSTLQRVCSDVPEVNVTAVDADARPNGAPLQFLVIPEETTGKWNVKMKSDEAAVLIPQESLWPGSYKVTMEIKDQQGLACPDKQVLQIEVCTCSEEGTCSHSRAVKTAATASFGAPGIGFLLLGVLILLLVPVLLLNCSCVTSNGGVGFPKHLTDMAFGTKGNFIPYHTEGPGEDREVPLLSDPLSILLPEGERVQAGNVSSNMAVHMNSQAPATVAVFGGYDYAQTGAMEMAYNASRDDNFQYLKESDMALSDAFLQRYFTQKARHEAENEQLKEALLLCSYEGQGSTASSVTCDSLLESFDELEFLDDLGPKFTTLAQVCGLTCPELELESKATFEKATEIACERSADVVSSSHTMKTSEITVESPPAPILMSENSSMQSQMFVVQEPLYYMVEQVPPTVLLAGQASVELGQGMYLVNGMSGAEGIILNQSYHAENQQSNIITSQHPISPRDKFVLCQGGLEWMHQGSFSGETGSEAVITTSGHSVVGQTSGLNNGTLLKGEQVVIMEKAPGSEHMVLGEAITGLNQTLVENISPTQNFVMMPGQLSTIALKPKRVNTMQMGLQRVNHREAVLEGSEQNTVTLVENPGQVLVGSQSTAAQLKPAKISTLQWGTGGIKQEDVVVQEVNRL</sequence>
<dbReference type="FunFam" id="2.60.40.60:FF:000074">
    <property type="entry name" value="Desmoglein 4"/>
    <property type="match status" value="1"/>
</dbReference>
<dbReference type="PROSITE" id="PS50966">
    <property type="entry name" value="ZF_SWIM"/>
    <property type="match status" value="1"/>
</dbReference>
<protein>
    <submittedName>
        <fullName evidence="19">Desmoglein 2</fullName>
    </submittedName>
</protein>
<name>A0AAR2ILK0_PYGNA</name>
<evidence type="ECO:0000256" key="3">
    <source>
        <dbReference type="ARBA" id="ARBA00022475"/>
    </source>
</evidence>
<evidence type="ECO:0000256" key="7">
    <source>
        <dbReference type="ARBA" id="ARBA00022837"/>
    </source>
</evidence>
<dbReference type="PANTHER" id="PTHR24025:SF29">
    <property type="entry name" value="DESMOGLEIN-2-LIKE-RELATED"/>
    <property type="match status" value="1"/>
</dbReference>
<evidence type="ECO:0000256" key="12">
    <source>
        <dbReference type="ARBA" id="ARBA00023180"/>
    </source>
</evidence>
<comment type="subcellular location">
    <subcellularLocation>
        <location evidence="2">Cell junction</location>
        <location evidence="2">Desmosome</location>
    </subcellularLocation>
    <subcellularLocation>
        <location evidence="1">Cell membrane</location>
    </subcellularLocation>
</comment>
<dbReference type="CDD" id="cd11304">
    <property type="entry name" value="Cadherin_repeat"/>
    <property type="match status" value="4"/>
</dbReference>
<dbReference type="GO" id="GO:0055113">
    <property type="term" value="P:epiboly involved in gastrulation with mouth forming second"/>
    <property type="evidence" value="ECO:0007669"/>
    <property type="project" value="UniProtKB-ARBA"/>
</dbReference>
<feature type="domain" description="Cadherin" evidence="17">
    <location>
        <begin position="75"/>
        <end position="165"/>
    </location>
</feature>
<evidence type="ECO:0000256" key="14">
    <source>
        <dbReference type="PROSITE-ProRule" id="PRU00325"/>
    </source>
</evidence>
<keyword evidence="11" id="KW-0472">Membrane</keyword>
<feature type="domain" description="Cadherin" evidence="17">
    <location>
        <begin position="277"/>
        <end position="360"/>
    </location>
</feature>
<dbReference type="Pfam" id="PF00028">
    <property type="entry name" value="Cadherin"/>
    <property type="match status" value="2"/>
</dbReference>
<evidence type="ECO:0000256" key="9">
    <source>
        <dbReference type="ARBA" id="ARBA00022949"/>
    </source>
</evidence>
<keyword evidence="3" id="KW-1003">Cell membrane</keyword>
<dbReference type="PANTHER" id="PTHR24025">
    <property type="entry name" value="DESMOGLEIN FAMILY MEMBER"/>
    <property type="match status" value="1"/>
</dbReference>
<evidence type="ECO:0000256" key="1">
    <source>
        <dbReference type="ARBA" id="ARBA00004236"/>
    </source>
</evidence>
<accession>A0AAR2ILK0</accession>
<evidence type="ECO:0000256" key="15">
    <source>
        <dbReference type="SAM" id="MobiDB-lite"/>
    </source>
</evidence>
<keyword evidence="6" id="KW-0677">Repeat</keyword>
<evidence type="ECO:0000256" key="11">
    <source>
        <dbReference type="ARBA" id="ARBA00023136"/>
    </source>
</evidence>
<evidence type="ECO:0000256" key="6">
    <source>
        <dbReference type="ARBA" id="ARBA00022737"/>
    </source>
</evidence>
<organism evidence="19 20">
    <name type="scientific">Pygocentrus nattereri</name>
    <name type="common">Red-bellied piranha</name>
    <dbReference type="NCBI Taxonomy" id="42514"/>
    <lineage>
        <taxon>Eukaryota</taxon>
        <taxon>Metazoa</taxon>
        <taxon>Chordata</taxon>
        <taxon>Craniata</taxon>
        <taxon>Vertebrata</taxon>
        <taxon>Euteleostomi</taxon>
        <taxon>Actinopterygii</taxon>
        <taxon>Neopterygii</taxon>
        <taxon>Teleostei</taxon>
        <taxon>Ostariophysi</taxon>
        <taxon>Characiformes</taxon>
        <taxon>Characoidei</taxon>
        <taxon>Pygocentrus</taxon>
    </lineage>
</organism>
<evidence type="ECO:0000259" key="17">
    <source>
        <dbReference type="PROSITE" id="PS50268"/>
    </source>
</evidence>
<dbReference type="Gene3D" id="2.60.40.60">
    <property type="entry name" value="Cadherins"/>
    <property type="match status" value="5"/>
</dbReference>
<feature type="domain" description="SWIM-type" evidence="18">
    <location>
        <begin position="621"/>
        <end position="665"/>
    </location>
</feature>
<keyword evidence="9" id="KW-0965">Cell junction</keyword>
<evidence type="ECO:0000256" key="8">
    <source>
        <dbReference type="ARBA" id="ARBA00022889"/>
    </source>
</evidence>
<dbReference type="InterPro" id="IPR009122">
    <property type="entry name" value="Desmosomal_cadherin"/>
</dbReference>
<dbReference type="FunFam" id="2.60.40.60:FF:000011">
    <property type="entry name" value="Cadherin 1"/>
    <property type="match status" value="1"/>
</dbReference>
<proteinExistence type="predicted"/>
<dbReference type="GO" id="GO:0007156">
    <property type="term" value="P:homophilic cell adhesion via plasma membrane adhesion molecules"/>
    <property type="evidence" value="ECO:0007669"/>
    <property type="project" value="InterPro"/>
</dbReference>
<gene>
    <name evidence="19" type="primary">DSG2</name>
</gene>
<dbReference type="PROSITE" id="PS00232">
    <property type="entry name" value="CADHERIN_1"/>
    <property type="match status" value="2"/>
</dbReference>
<evidence type="ECO:0000259" key="18">
    <source>
        <dbReference type="PROSITE" id="PS50966"/>
    </source>
</evidence>
<dbReference type="PRINTS" id="PR00205">
    <property type="entry name" value="CADHERIN"/>
</dbReference>
<dbReference type="InterPro" id="IPR015919">
    <property type="entry name" value="Cadherin-like_sf"/>
</dbReference>
<keyword evidence="14" id="KW-0862">Zinc</keyword>
<dbReference type="Ensembl" id="ENSPNAT00000069621.1">
    <property type="protein sequence ID" value="ENSPNAP00000038591.1"/>
    <property type="gene ID" value="ENSPNAG00000027969.2"/>
</dbReference>
<dbReference type="SMART" id="SM00112">
    <property type="entry name" value="CA"/>
    <property type="match status" value="4"/>
</dbReference>
<dbReference type="AlphaFoldDB" id="A0AAR2ILK0"/>
<reference evidence="19 20" key="1">
    <citation type="submission" date="2020-10" db="EMBL/GenBank/DDBJ databases">
        <title>Pygocentrus nattereri (red-bellied piranha) genome, fPygNat1, primary haplotype.</title>
        <authorList>
            <person name="Myers G."/>
            <person name="Meyer A."/>
            <person name="Karagic N."/>
            <person name="Pippel M."/>
            <person name="Winkler S."/>
            <person name="Tracey A."/>
            <person name="Wood J."/>
            <person name="Formenti G."/>
            <person name="Howe K."/>
            <person name="Fedrigo O."/>
            <person name="Jarvis E.D."/>
        </authorList>
    </citation>
    <scope>NUCLEOTIDE SEQUENCE [LARGE SCALE GENOMIC DNA]</scope>
</reference>
<feature type="region of interest" description="Disordered" evidence="15">
    <location>
        <begin position="439"/>
        <end position="458"/>
    </location>
</feature>
<dbReference type="GO" id="GO:0008270">
    <property type="term" value="F:zinc ion binding"/>
    <property type="evidence" value="ECO:0007669"/>
    <property type="project" value="UniProtKB-KW"/>
</dbReference>
<dbReference type="InterPro" id="IPR020894">
    <property type="entry name" value="Cadherin_CS"/>
</dbReference>
<reference evidence="19" key="3">
    <citation type="submission" date="2025-09" db="UniProtKB">
        <authorList>
            <consortium name="Ensembl"/>
        </authorList>
    </citation>
    <scope>IDENTIFICATION</scope>
</reference>
<dbReference type="GO" id="GO:0005509">
    <property type="term" value="F:calcium ion binding"/>
    <property type="evidence" value="ECO:0007669"/>
    <property type="project" value="UniProtKB-UniRule"/>
</dbReference>
<keyword evidence="5" id="KW-0479">Metal-binding</keyword>
<dbReference type="FunFam" id="2.60.40.60:FF:000031">
    <property type="entry name" value="Cadherin 3"/>
    <property type="match status" value="1"/>
</dbReference>
<dbReference type="Proteomes" id="UP001501920">
    <property type="component" value="Chromosome 4"/>
</dbReference>
<evidence type="ECO:0000313" key="20">
    <source>
        <dbReference type="Proteomes" id="UP001501920"/>
    </source>
</evidence>
<dbReference type="GO" id="GO:0005886">
    <property type="term" value="C:plasma membrane"/>
    <property type="evidence" value="ECO:0007669"/>
    <property type="project" value="UniProtKB-SubCell"/>
</dbReference>
<keyword evidence="14" id="KW-0863">Zinc-finger</keyword>
<dbReference type="InterPro" id="IPR050971">
    <property type="entry name" value="Cadherin-domain_protein"/>
</dbReference>
<dbReference type="PRINTS" id="PR01818">
    <property type="entry name" value="DESMOCADHERN"/>
</dbReference>
<evidence type="ECO:0000313" key="19">
    <source>
        <dbReference type="Ensembl" id="ENSPNAP00000038591.1"/>
    </source>
</evidence>
<evidence type="ECO:0000256" key="2">
    <source>
        <dbReference type="ARBA" id="ARBA00004568"/>
    </source>
</evidence>
<keyword evidence="20" id="KW-1185">Reference proteome</keyword>
<evidence type="ECO:0000256" key="10">
    <source>
        <dbReference type="ARBA" id="ARBA00022989"/>
    </source>
</evidence>
<evidence type="ECO:0000256" key="13">
    <source>
        <dbReference type="PROSITE-ProRule" id="PRU00043"/>
    </source>
</evidence>
<dbReference type="InterPro" id="IPR027397">
    <property type="entry name" value="Catenin-bd_sf"/>
</dbReference>
<evidence type="ECO:0000256" key="5">
    <source>
        <dbReference type="ARBA" id="ARBA00022723"/>
    </source>
</evidence>
<feature type="domain" description="Cadherin" evidence="17">
    <location>
        <begin position="165"/>
        <end position="276"/>
    </location>
</feature>
<dbReference type="SUPFAM" id="SSF49313">
    <property type="entry name" value="Cadherin-like"/>
    <property type="match status" value="5"/>
</dbReference>
<feature type="domain" description="Cadherin" evidence="17">
    <location>
        <begin position="444"/>
        <end position="555"/>
    </location>
</feature>
<feature type="compositionally biased region" description="Gly residues" evidence="15">
    <location>
        <begin position="369"/>
        <end position="419"/>
    </location>
</feature>
<keyword evidence="8" id="KW-0130">Cell adhesion</keyword>
<dbReference type="GO" id="GO:0030057">
    <property type="term" value="C:desmosome"/>
    <property type="evidence" value="ECO:0007669"/>
    <property type="project" value="UniProtKB-SubCell"/>
</dbReference>
<dbReference type="GeneTree" id="ENSGT01030000234624"/>
<reference evidence="19" key="2">
    <citation type="submission" date="2025-08" db="UniProtKB">
        <authorList>
            <consortium name="Ensembl"/>
        </authorList>
    </citation>
    <scope>IDENTIFICATION</scope>
</reference>